<dbReference type="GO" id="GO:0005737">
    <property type="term" value="C:cytoplasm"/>
    <property type="evidence" value="ECO:0007669"/>
    <property type="project" value="TreeGrafter"/>
</dbReference>
<evidence type="ECO:0000256" key="1">
    <source>
        <dbReference type="SAM" id="MobiDB-lite"/>
    </source>
</evidence>
<dbReference type="PANTHER" id="PTHR28307:SF2">
    <property type="entry name" value="PROTEIN PAL1"/>
    <property type="match status" value="1"/>
</dbReference>
<feature type="signal peptide" evidence="2">
    <location>
        <begin position="1"/>
        <end position="19"/>
    </location>
</feature>
<dbReference type="RefSeq" id="XP_034010124.1">
    <property type="nucleotide sequence ID" value="XM_034158075.1"/>
</dbReference>
<sequence>MWAAVAIVAFFLFVHYTNKPRHYSSNNPFASALAGEYVHHRSPPPVPNQRGQQRPPQQRPRQISPRSPHDGAAAPPRPAMPPPSYEEAAGPQAARSEYPREKASASSSSRAHTSPQRRPTGSSSSHRHRERRLSDSSVDQRRSHRDRDRDRRRKKRSPKKPEPVKSKNLDTIDKLDVTAFFGGGFHHDGPFDACAPHRNKNTTKLAPVEAFPIDGPNNSLTSFPQPKDQTLNLAFGNYDPDQGEIVGRKASVKYGVRRVAADDDDDTPQPFTGTTPADTDVPHVNPKITAFNANGKAEEVHGVPTAGLGSSTFIDGAPAPRSASQGSEPPLGRKKSLVYRLRKNSSVEDTSRRSSVDDTDNDRATSSLIRRVKSLKVRR</sequence>
<feature type="region of interest" description="Disordered" evidence="1">
    <location>
        <begin position="261"/>
        <end position="282"/>
    </location>
</feature>
<keyword evidence="4" id="KW-1185">Reference proteome</keyword>
<keyword evidence="2" id="KW-0732">Signal</keyword>
<dbReference type="AlphaFoldDB" id="A0A642UER7"/>
<evidence type="ECO:0000313" key="3">
    <source>
        <dbReference type="EMBL" id="KAA8897696.1"/>
    </source>
</evidence>
<dbReference type="Pfam" id="PF08316">
    <property type="entry name" value="Pal1"/>
    <property type="match status" value="1"/>
</dbReference>
<dbReference type="PANTHER" id="PTHR28307">
    <property type="entry name" value="PROTEIN PAL1"/>
    <property type="match status" value="1"/>
</dbReference>
<dbReference type="InterPro" id="IPR013226">
    <property type="entry name" value="Pal1"/>
</dbReference>
<proteinExistence type="predicted"/>
<organism evidence="3 4">
    <name type="scientific">Diutina rugosa</name>
    <name type="common">Yeast</name>
    <name type="synonym">Candida rugosa</name>
    <dbReference type="NCBI Taxonomy" id="5481"/>
    <lineage>
        <taxon>Eukaryota</taxon>
        <taxon>Fungi</taxon>
        <taxon>Dikarya</taxon>
        <taxon>Ascomycota</taxon>
        <taxon>Saccharomycotina</taxon>
        <taxon>Pichiomycetes</taxon>
        <taxon>Debaryomycetaceae</taxon>
        <taxon>Diutina</taxon>
    </lineage>
</organism>
<feature type="compositionally biased region" description="Basic and acidic residues" evidence="1">
    <location>
        <begin position="159"/>
        <end position="169"/>
    </location>
</feature>
<feature type="region of interest" description="Disordered" evidence="1">
    <location>
        <begin position="302"/>
        <end position="366"/>
    </location>
</feature>
<feature type="compositionally biased region" description="Basic and acidic residues" evidence="1">
    <location>
        <begin position="345"/>
        <end position="356"/>
    </location>
</feature>
<evidence type="ECO:0000256" key="2">
    <source>
        <dbReference type="SAM" id="SignalP"/>
    </source>
</evidence>
<feature type="compositionally biased region" description="Polar residues" evidence="1">
    <location>
        <begin position="110"/>
        <end position="121"/>
    </location>
</feature>
<protein>
    <recommendedName>
        <fullName evidence="5">Pal1 cell morphology protein</fullName>
    </recommendedName>
</protein>
<dbReference type="OMA" id="FPIDGPN"/>
<dbReference type="VEuPathDB" id="FungiDB:DIURU_005127"/>
<feature type="compositionally biased region" description="Basic and acidic residues" evidence="1">
    <location>
        <begin position="132"/>
        <end position="149"/>
    </location>
</feature>
<feature type="compositionally biased region" description="Pro residues" evidence="1">
    <location>
        <begin position="75"/>
        <end position="84"/>
    </location>
</feature>
<evidence type="ECO:0000313" key="4">
    <source>
        <dbReference type="Proteomes" id="UP000449547"/>
    </source>
</evidence>
<dbReference type="GeneID" id="54783778"/>
<dbReference type="EMBL" id="SWFT01000153">
    <property type="protein sequence ID" value="KAA8897696.1"/>
    <property type="molecule type" value="Genomic_DNA"/>
</dbReference>
<comment type="caution">
    <text evidence="3">The sequence shown here is derived from an EMBL/GenBank/DDBJ whole genome shotgun (WGS) entry which is preliminary data.</text>
</comment>
<feature type="compositionally biased region" description="Basic residues" evidence="1">
    <location>
        <begin position="332"/>
        <end position="343"/>
    </location>
</feature>
<feature type="chain" id="PRO_5024796142" description="Pal1 cell morphology protein" evidence="2">
    <location>
        <begin position="20"/>
        <end position="379"/>
    </location>
</feature>
<evidence type="ECO:0008006" key="5">
    <source>
        <dbReference type="Google" id="ProtNLM"/>
    </source>
</evidence>
<accession>A0A642UER7</accession>
<gene>
    <name evidence="3" type="ORF">DIURU_005127</name>
</gene>
<dbReference type="OrthoDB" id="5352132at2759"/>
<dbReference type="Proteomes" id="UP000449547">
    <property type="component" value="Unassembled WGS sequence"/>
</dbReference>
<reference evidence="3 4" key="1">
    <citation type="submission" date="2019-07" db="EMBL/GenBank/DDBJ databases">
        <title>Genome assembly of two rare yeast pathogens: Diutina rugosa and Trichomonascus ciferrii.</title>
        <authorList>
            <person name="Mixao V."/>
            <person name="Saus E."/>
            <person name="Hansen A."/>
            <person name="Lass-Flor C."/>
            <person name="Gabaldon T."/>
        </authorList>
    </citation>
    <scope>NUCLEOTIDE SEQUENCE [LARGE SCALE GENOMIC DNA]</scope>
    <source>
        <strain evidence="3 4">CBS 613</strain>
    </source>
</reference>
<feature type="region of interest" description="Disordered" evidence="1">
    <location>
        <begin position="38"/>
        <end position="169"/>
    </location>
</feature>
<name>A0A642UER7_DIURU</name>
<feature type="compositionally biased region" description="Low complexity" evidence="1">
    <location>
        <begin position="48"/>
        <end position="66"/>
    </location>
</feature>